<dbReference type="Proteomes" id="UP000198318">
    <property type="component" value="Unassembled WGS sequence"/>
</dbReference>
<gene>
    <name evidence="1" type="ORF">SAMN05443665_101255</name>
</gene>
<sequence length="125" mass="13193">MPVRFPSFGEPGTAEARATAARLDAALGRLDTGRLDQIAAAADALGGRGAAQRGRARLLAALGRLADDKEHADGARMLAALAIATVSRHFDPNSDYPASLWVGGLRHLSRRGRPALPIPHVEARR</sequence>
<protein>
    <submittedName>
        <fullName evidence="1">Uncharacterized protein</fullName>
    </submittedName>
</protein>
<name>A0A239IBQ6_9ACTN</name>
<accession>A0A239IBQ6</accession>
<keyword evidence="2" id="KW-1185">Reference proteome</keyword>
<dbReference type="AlphaFoldDB" id="A0A239IBQ6"/>
<evidence type="ECO:0000313" key="1">
    <source>
        <dbReference type="EMBL" id="SNS90987.1"/>
    </source>
</evidence>
<evidence type="ECO:0000313" key="2">
    <source>
        <dbReference type="Proteomes" id="UP000198318"/>
    </source>
</evidence>
<reference evidence="1 2" key="1">
    <citation type="submission" date="2017-06" db="EMBL/GenBank/DDBJ databases">
        <authorList>
            <person name="Kim H.J."/>
            <person name="Triplett B.A."/>
        </authorList>
    </citation>
    <scope>NUCLEOTIDE SEQUENCE [LARGE SCALE GENOMIC DNA]</scope>
    <source>
        <strain evidence="1 2">DSM 44715</strain>
    </source>
</reference>
<proteinExistence type="predicted"/>
<dbReference type="EMBL" id="FZOR01000012">
    <property type="protein sequence ID" value="SNS90987.1"/>
    <property type="molecule type" value="Genomic_DNA"/>
</dbReference>
<organism evidence="1 2">
    <name type="scientific">Actinomadura meyerae</name>
    <dbReference type="NCBI Taxonomy" id="240840"/>
    <lineage>
        <taxon>Bacteria</taxon>
        <taxon>Bacillati</taxon>
        <taxon>Actinomycetota</taxon>
        <taxon>Actinomycetes</taxon>
        <taxon>Streptosporangiales</taxon>
        <taxon>Thermomonosporaceae</taxon>
        <taxon>Actinomadura</taxon>
    </lineage>
</organism>